<dbReference type="RefSeq" id="WP_189607279.1">
    <property type="nucleotide sequence ID" value="NZ_BMXR01000002.1"/>
</dbReference>
<reference evidence="18" key="2">
    <citation type="submission" date="2020-09" db="EMBL/GenBank/DDBJ databases">
        <authorList>
            <person name="Sun Q."/>
            <person name="Kim S."/>
        </authorList>
    </citation>
    <scope>NUCLEOTIDE SEQUENCE</scope>
    <source>
        <strain evidence="18">KCTC 22169</strain>
    </source>
</reference>
<keyword evidence="8" id="KW-0067">ATP-binding</keyword>
<evidence type="ECO:0000313" key="18">
    <source>
        <dbReference type="EMBL" id="GGX44231.1"/>
    </source>
</evidence>
<keyword evidence="3" id="KW-0479">Metal-binding</keyword>
<dbReference type="SMART" id="SM00487">
    <property type="entry name" value="DEXDc"/>
    <property type="match status" value="1"/>
</dbReference>
<keyword evidence="6" id="KW-0378">Hydrolase</keyword>
<dbReference type="GO" id="GO:0005524">
    <property type="term" value="F:ATP binding"/>
    <property type="evidence" value="ECO:0007669"/>
    <property type="project" value="UniProtKB-KW"/>
</dbReference>
<dbReference type="PROSITE" id="PS51193">
    <property type="entry name" value="HELICASE_ATP_BIND_2"/>
    <property type="match status" value="1"/>
</dbReference>
<evidence type="ECO:0000256" key="7">
    <source>
        <dbReference type="ARBA" id="ARBA00022806"/>
    </source>
</evidence>
<dbReference type="GO" id="GO:0016818">
    <property type="term" value="F:hydrolase activity, acting on acid anhydrides, in phosphorus-containing anhydrides"/>
    <property type="evidence" value="ECO:0007669"/>
    <property type="project" value="InterPro"/>
</dbReference>
<reference evidence="18" key="1">
    <citation type="journal article" date="2014" name="Int. J. Syst. Evol. Microbiol.">
        <title>Complete genome sequence of Corynebacterium casei LMG S-19264T (=DSM 44701T), isolated from a smear-ripened cheese.</title>
        <authorList>
            <consortium name="US DOE Joint Genome Institute (JGI-PGF)"/>
            <person name="Walter F."/>
            <person name="Albersmeier A."/>
            <person name="Kalinowski J."/>
            <person name="Ruckert C."/>
        </authorList>
    </citation>
    <scope>NUCLEOTIDE SEQUENCE</scope>
    <source>
        <strain evidence="18">KCTC 22169</strain>
    </source>
</reference>
<dbReference type="GO" id="GO:0046872">
    <property type="term" value="F:metal ion binding"/>
    <property type="evidence" value="ECO:0007669"/>
    <property type="project" value="UniProtKB-KW"/>
</dbReference>
<sequence length="762" mass="85802">MSTTPEAASNRPAYRVSIRALAEFGLDEGDLVSTFRATPSALEGRETHGLAQRRRTDEYRAECPVTLAWHHPDFDLTLAGRIDGTWPGGVEEIKTCRVPPDELPDSARRQNRRQALLYAALWSLQDPDTDRWTVRLTYVHSQTQQEWQEDEVWLRPALLDFLVGELSRYETWLARLQSHRQHRDRTLDRLAFPFSEMRPVQRTMAETVYKAQATGRQTLIEAPTGTGKTLAALFPALKAMAKGHHQGIYYLTMKGTGQPLVLDTVRALNLGADDIQVVNLQARDRLCLSPDTPCDGALCPYARDYYSKRSRVRERFFDQPIWDAAHLTELAEAERICPYYLSQDWALWADLVVGDINYLYDTAAVQPYLLREVDNQVAVLVDESHNLIDRGRGMFSARLSGEAIAQLDKQAPQGIRNALKPLKRALRECQPEQPGLSDQAPDGLIQALRTWLQGSAKLLRDSPFWEPPAAWQALLFDAGRFVRINELASTLDFCWRYTPGKPAERTVETLCLNPARLLRAKHDLVNSVTAFSATLVPWHYSQAMTGLESAVPLSLASPFQPEQFRVTVITDISTRYRDRSGLAERIAPLIRAFQRHTAGNALVFFSSYQQMGQCEPLLGDDPTIIAQRRDMSLLERLALLDRLRTEQGLTVLAPLGGVLGEGIDLPGDALTGVMVIGPGLPQVNPLNDRIRQSLDRSGQPGFDFAYRFPGLHKVLQAAGRCVRTETDTGDIWLVDDRFGDYYQAGWLPAHWQVRLVERSTVL</sequence>
<dbReference type="InterPro" id="IPR027417">
    <property type="entry name" value="P-loop_NTPase"/>
</dbReference>
<dbReference type="InterPro" id="IPR014013">
    <property type="entry name" value="Helic_SF1/SF2_ATP-bd_DinG/Rad3"/>
</dbReference>
<evidence type="ECO:0000256" key="6">
    <source>
        <dbReference type="ARBA" id="ARBA00022801"/>
    </source>
</evidence>
<evidence type="ECO:0000256" key="10">
    <source>
        <dbReference type="ARBA" id="ARBA00023014"/>
    </source>
</evidence>
<evidence type="ECO:0000256" key="11">
    <source>
        <dbReference type="ARBA" id="ARBA00023125"/>
    </source>
</evidence>
<comment type="cofactor">
    <cofactor evidence="1">
        <name>[4Fe-4S] cluster</name>
        <dbReference type="ChEBI" id="CHEBI:49883"/>
    </cofactor>
</comment>
<evidence type="ECO:0000256" key="2">
    <source>
        <dbReference type="ARBA" id="ARBA00022485"/>
    </source>
</evidence>
<evidence type="ECO:0000256" key="14">
    <source>
        <dbReference type="ARBA" id="ARBA00038058"/>
    </source>
</evidence>
<dbReference type="GO" id="GO:0043139">
    <property type="term" value="F:5'-3' DNA helicase activity"/>
    <property type="evidence" value="ECO:0007669"/>
    <property type="project" value="UniProtKB-EC"/>
</dbReference>
<dbReference type="GO" id="GO:0006281">
    <property type="term" value="P:DNA repair"/>
    <property type="evidence" value="ECO:0007669"/>
    <property type="project" value="UniProtKB-KW"/>
</dbReference>
<keyword evidence="9" id="KW-0408">Iron</keyword>
<dbReference type="EMBL" id="BMXR01000002">
    <property type="protein sequence ID" value="GGX44231.1"/>
    <property type="molecule type" value="Genomic_DNA"/>
</dbReference>
<evidence type="ECO:0000256" key="1">
    <source>
        <dbReference type="ARBA" id="ARBA00001966"/>
    </source>
</evidence>
<feature type="domain" description="Helicase ATP-binding" evidence="17">
    <location>
        <begin position="187"/>
        <end position="429"/>
    </location>
</feature>
<evidence type="ECO:0000256" key="9">
    <source>
        <dbReference type="ARBA" id="ARBA00023004"/>
    </source>
</evidence>
<evidence type="ECO:0000256" key="15">
    <source>
        <dbReference type="ARBA" id="ARBA00044969"/>
    </source>
</evidence>
<keyword evidence="11" id="KW-0238">DNA-binding</keyword>
<keyword evidence="4" id="KW-0547">Nucleotide-binding</keyword>
<keyword evidence="2" id="KW-0004">4Fe-4S</keyword>
<dbReference type="InterPro" id="IPR011545">
    <property type="entry name" value="DEAD/DEAH_box_helicase_dom"/>
</dbReference>
<dbReference type="InterPro" id="IPR006555">
    <property type="entry name" value="ATP-dep_Helicase_C"/>
</dbReference>
<keyword evidence="10" id="KW-0411">Iron-sulfur</keyword>
<dbReference type="GO" id="GO:0051539">
    <property type="term" value="F:4 iron, 4 sulfur cluster binding"/>
    <property type="evidence" value="ECO:0007669"/>
    <property type="project" value="UniProtKB-KW"/>
</dbReference>
<organism evidence="18 19">
    <name type="scientific">Saccharospirillum salsuginis</name>
    <dbReference type="NCBI Taxonomy" id="418750"/>
    <lineage>
        <taxon>Bacteria</taxon>
        <taxon>Pseudomonadati</taxon>
        <taxon>Pseudomonadota</taxon>
        <taxon>Gammaproteobacteria</taxon>
        <taxon>Oceanospirillales</taxon>
        <taxon>Saccharospirillaceae</taxon>
        <taxon>Saccharospirillum</taxon>
    </lineage>
</organism>
<comment type="catalytic activity">
    <reaction evidence="16">
        <text>ATP + H2O = ADP + phosphate + H(+)</text>
        <dbReference type="Rhea" id="RHEA:13065"/>
        <dbReference type="ChEBI" id="CHEBI:15377"/>
        <dbReference type="ChEBI" id="CHEBI:15378"/>
        <dbReference type="ChEBI" id="CHEBI:30616"/>
        <dbReference type="ChEBI" id="CHEBI:43474"/>
        <dbReference type="ChEBI" id="CHEBI:456216"/>
        <dbReference type="EC" id="5.6.2.3"/>
    </reaction>
</comment>
<dbReference type="AlphaFoldDB" id="A0A918N7P9"/>
<keyword evidence="13" id="KW-0413">Isomerase</keyword>
<evidence type="ECO:0000256" key="8">
    <source>
        <dbReference type="ARBA" id="ARBA00022840"/>
    </source>
</evidence>
<dbReference type="InterPro" id="IPR006554">
    <property type="entry name" value="Helicase-like_DEXD_c2"/>
</dbReference>
<proteinExistence type="inferred from homology"/>
<evidence type="ECO:0000256" key="12">
    <source>
        <dbReference type="ARBA" id="ARBA00023204"/>
    </source>
</evidence>
<keyword evidence="12" id="KW-0234">DNA repair</keyword>
<dbReference type="GO" id="GO:0003677">
    <property type="term" value="F:DNA binding"/>
    <property type="evidence" value="ECO:0007669"/>
    <property type="project" value="UniProtKB-KW"/>
</dbReference>
<evidence type="ECO:0000256" key="16">
    <source>
        <dbReference type="ARBA" id="ARBA00048954"/>
    </source>
</evidence>
<keyword evidence="5" id="KW-0227">DNA damage</keyword>
<gene>
    <name evidence="18" type="ORF">GCM10007392_08770</name>
</gene>
<keyword evidence="7" id="KW-0347">Helicase</keyword>
<dbReference type="Proteomes" id="UP000626148">
    <property type="component" value="Unassembled WGS sequence"/>
</dbReference>
<dbReference type="Pfam" id="PF13307">
    <property type="entry name" value="Helicase_C_2"/>
    <property type="match status" value="1"/>
</dbReference>
<dbReference type="SMART" id="SM00491">
    <property type="entry name" value="HELICc2"/>
    <property type="match status" value="1"/>
</dbReference>
<name>A0A918N7P9_9GAMM</name>
<evidence type="ECO:0000256" key="4">
    <source>
        <dbReference type="ARBA" id="ARBA00022741"/>
    </source>
</evidence>
<dbReference type="Gene3D" id="3.40.50.300">
    <property type="entry name" value="P-loop containing nucleotide triphosphate hydrolases"/>
    <property type="match status" value="2"/>
</dbReference>
<dbReference type="InterPro" id="IPR014001">
    <property type="entry name" value="Helicase_ATP-bd"/>
</dbReference>
<dbReference type="Pfam" id="PF06733">
    <property type="entry name" value="DEAD_2"/>
    <property type="match status" value="1"/>
</dbReference>
<evidence type="ECO:0000256" key="3">
    <source>
        <dbReference type="ARBA" id="ARBA00022723"/>
    </source>
</evidence>
<evidence type="ECO:0000313" key="19">
    <source>
        <dbReference type="Proteomes" id="UP000626148"/>
    </source>
</evidence>
<evidence type="ECO:0000259" key="17">
    <source>
        <dbReference type="PROSITE" id="PS51193"/>
    </source>
</evidence>
<dbReference type="PANTHER" id="PTHR11472">
    <property type="entry name" value="DNA REPAIR DEAD HELICASE RAD3/XP-D SUBFAMILY MEMBER"/>
    <property type="match status" value="1"/>
</dbReference>
<dbReference type="PANTHER" id="PTHR11472:SF34">
    <property type="entry name" value="REGULATOR OF TELOMERE ELONGATION HELICASE 1"/>
    <property type="match status" value="1"/>
</dbReference>
<keyword evidence="19" id="KW-1185">Reference proteome</keyword>
<comment type="caution">
    <text evidence="18">The sequence shown here is derived from an EMBL/GenBank/DDBJ whole genome shotgun (WGS) entry which is preliminary data.</text>
</comment>
<dbReference type="Pfam" id="PF00270">
    <property type="entry name" value="DEAD"/>
    <property type="match status" value="1"/>
</dbReference>
<evidence type="ECO:0000256" key="5">
    <source>
        <dbReference type="ARBA" id="ARBA00022763"/>
    </source>
</evidence>
<dbReference type="InterPro" id="IPR045028">
    <property type="entry name" value="DinG/Rad3-like"/>
</dbReference>
<dbReference type="SUPFAM" id="SSF52540">
    <property type="entry name" value="P-loop containing nucleoside triphosphate hydrolases"/>
    <property type="match status" value="2"/>
</dbReference>
<accession>A0A918N7P9</accession>
<dbReference type="InterPro" id="IPR010614">
    <property type="entry name" value="RAD3-like_helicase_DEAD"/>
</dbReference>
<comment type="similarity">
    <text evidence="14">Belongs to the helicase family. DinG subfamily.</text>
</comment>
<evidence type="ECO:0000256" key="13">
    <source>
        <dbReference type="ARBA" id="ARBA00023235"/>
    </source>
</evidence>
<protein>
    <recommendedName>
        <fullName evidence="15">DNA 5'-3' helicase</fullName>
        <ecNumber evidence="15">5.6.2.3</ecNumber>
    </recommendedName>
</protein>
<dbReference type="SMART" id="SM00488">
    <property type="entry name" value="DEXDc2"/>
    <property type="match status" value="1"/>
</dbReference>
<dbReference type="EC" id="5.6.2.3" evidence="15"/>